<dbReference type="InterPro" id="IPR025983">
    <property type="entry name" value="Cys_rich_CPCC"/>
</dbReference>
<gene>
    <name evidence="2" type="ORF">SDC9_151227</name>
</gene>
<reference evidence="2" key="1">
    <citation type="submission" date="2019-08" db="EMBL/GenBank/DDBJ databases">
        <authorList>
            <person name="Kucharzyk K."/>
            <person name="Murdoch R.W."/>
            <person name="Higgins S."/>
            <person name="Loffler F."/>
        </authorList>
    </citation>
    <scope>NUCLEOTIDE SEQUENCE</scope>
</reference>
<evidence type="ECO:0000259" key="1">
    <source>
        <dbReference type="Pfam" id="PF14206"/>
    </source>
</evidence>
<sequence>MVSKYKERFKCPCCGYPTLDDQGLYDICLICNWEDDGQNDSNADRVLGGPNGKYSLTQARSNFKQFFIMYSPEEDKRITSEDTLEEINTKKELCKVYDKLMITNNESETENVDTEIGNLEEKLYEITREKIKEYEKKIINANSLL</sequence>
<protein>
    <recommendedName>
        <fullName evidence="1">Cysteine-rich CPCC domain-containing protein</fullName>
    </recommendedName>
</protein>
<comment type="caution">
    <text evidence="2">The sequence shown here is derived from an EMBL/GenBank/DDBJ whole genome shotgun (WGS) entry which is preliminary data.</text>
</comment>
<proteinExistence type="predicted"/>
<organism evidence="2">
    <name type="scientific">bioreactor metagenome</name>
    <dbReference type="NCBI Taxonomy" id="1076179"/>
    <lineage>
        <taxon>unclassified sequences</taxon>
        <taxon>metagenomes</taxon>
        <taxon>ecological metagenomes</taxon>
    </lineage>
</organism>
<evidence type="ECO:0000313" key="2">
    <source>
        <dbReference type="EMBL" id="MPN03991.1"/>
    </source>
</evidence>
<dbReference type="EMBL" id="VSSQ01049919">
    <property type="protein sequence ID" value="MPN03991.1"/>
    <property type="molecule type" value="Genomic_DNA"/>
</dbReference>
<name>A0A645EPP6_9ZZZZ</name>
<dbReference type="Pfam" id="PF14206">
    <property type="entry name" value="Cys_rich_CPCC"/>
    <property type="match status" value="1"/>
</dbReference>
<dbReference type="AlphaFoldDB" id="A0A645EPP6"/>
<accession>A0A645EPP6</accession>
<feature type="domain" description="Cysteine-rich CPCC" evidence="1">
    <location>
        <begin position="9"/>
        <end position="69"/>
    </location>
</feature>